<organism evidence="2 3">
    <name type="scientific">Glossina pallidipes</name>
    <name type="common">Tsetse fly</name>
    <dbReference type="NCBI Taxonomy" id="7398"/>
    <lineage>
        <taxon>Eukaryota</taxon>
        <taxon>Metazoa</taxon>
        <taxon>Ecdysozoa</taxon>
        <taxon>Arthropoda</taxon>
        <taxon>Hexapoda</taxon>
        <taxon>Insecta</taxon>
        <taxon>Pterygota</taxon>
        <taxon>Neoptera</taxon>
        <taxon>Endopterygota</taxon>
        <taxon>Diptera</taxon>
        <taxon>Brachycera</taxon>
        <taxon>Muscomorpha</taxon>
        <taxon>Hippoboscoidea</taxon>
        <taxon>Glossinidae</taxon>
        <taxon>Glossina</taxon>
    </lineage>
</organism>
<dbReference type="Proteomes" id="UP000092445">
    <property type="component" value="Unassembled WGS sequence"/>
</dbReference>
<dbReference type="Gene3D" id="3.90.550.10">
    <property type="entry name" value="Spore Coat Polysaccharide Biosynthesis Protein SpsA, Chain A"/>
    <property type="match status" value="1"/>
</dbReference>
<dbReference type="AlphaFoldDB" id="A0A1B0A0V3"/>
<dbReference type="PANTHER" id="PTHR11675">
    <property type="entry name" value="N-ACETYLGALACTOSAMINYLTRANSFERASE"/>
    <property type="match status" value="1"/>
</dbReference>
<dbReference type="EnsemblMetazoa" id="GPAI031013-RA">
    <property type="protein sequence ID" value="GPAI031013-PA"/>
    <property type="gene ID" value="GPAI031013"/>
</dbReference>
<accession>A0A1B0A0V3</accession>
<protein>
    <recommendedName>
        <fullName evidence="4">Galactosyltransferase C-terminal domain-containing protein</fullName>
    </recommendedName>
</protein>
<reference evidence="2" key="2">
    <citation type="submission" date="2020-05" db="UniProtKB">
        <authorList>
            <consortium name="EnsemblMetazoa"/>
        </authorList>
    </citation>
    <scope>IDENTIFICATION</scope>
    <source>
        <strain evidence="2">IAEA</strain>
    </source>
</reference>
<dbReference type="InterPro" id="IPR029044">
    <property type="entry name" value="Nucleotide-diphossugar_trans"/>
</dbReference>
<dbReference type="GO" id="GO:0006493">
    <property type="term" value="P:protein O-linked glycosylation"/>
    <property type="evidence" value="ECO:0007669"/>
    <property type="project" value="TreeGrafter"/>
</dbReference>
<dbReference type="VEuPathDB" id="VectorBase:GPAI031013"/>
<sequence length="78" mass="8915">MGEESSRRLHPRYRCHLVSVYRPAAIRTSTVKGQTYFTELSKYDIMMNAWGGENLQSGGGLEIMPCSRVGHVYHIPMR</sequence>
<evidence type="ECO:0000313" key="3">
    <source>
        <dbReference type="Proteomes" id="UP000092445"/>
    </source>
</evidence>
<reference evidence="3" key="1">
    <citation type="submission" date="2014-03" db="EMBL/GenBank/DDBJ databases">
        <authorList>
            <person name="Aksoy S."/>
            <person name="Warren W."/>
            <person name="Wilson R.K."/>
        </authorList>
    </citation>
    <scope>NUCLEOTIDE SEQUENCE [LARGE SCALE GENOMIC DNA]</scope>
    <source>
        <strain evidence="3">IAEA</strain>
    </source>
</reference>
<dbReference type="STRING" id="7398.A0A1B0A0V3"/>
<dbReference type="GO" id="GO:0004653">
    <property type="term" value="F:polypeptide N-acetylgalactosaminyltransferase activity"/>
    <property type="evidence" value="ECO:0007669"/>
    <property type="project" value="TreeGrafter"/>
</dbReference>
<dbReference type="GO" id="GO:0005794">
    <property type="term" value="C:Golgi apparatus"/>
    <property type="evidence" value="ECO:0007669"/>
    <property type="project" value="TreeGrafter"/>
</dbReference>
<proteinExistence type="predicted"/>
<name>A0A1B0A0V3_GLOPL</name>
<evidence type="ECO:0008006" key="4">
    <source>
        <dbReference type="Google" id="ProtNLM"/>
    </source>
</evidence>
<evidence type="ECO:0000256" key="1">
    <source>
        <dbReference type="ARBA" id="ARBA00023157"/>
    </source>
</evidence>
<dbReference type="PANTHER" id="PTHR11675:SF49">
    <property type="entry name" value="POLYPEPTIDE N-ACETYLGALACTOSAMINYLTRANSFERASE 2"/>
    <property type="match status" value="1"/>
</dbReference>
<keyword evidence="1" id="KW-1015">Disulfide bond</keyword>
<keyword evidence="3" id="KW-1185">Reference proteome</keyword>
<evidence type="ECO:0000313" key="2">
    <source>
        <dbReference type="EnsemblMetazoa" id="GPAI031013-PA"/>
    </source>
</evidence>